<feature type="transmembrane region" description="Helical" evidence="7">
    <location>
        <begin position="438"/>
        <end position="471"/>
    </location>
</feature>
<evidence type="ECO:0000256" key="7">
    <source>
        <dbReference type="RuleBase" id="RU363032"/>
    </source>
</evidence>
<dbReference type="PROSITE" id="PS50928">
    <property type="entry name" value="ABC_TM1"/>
    <property type="match status" value="2"/>
</dbReference>
<feature type="transmembrane region" description="Helical" evidence="7">
    <location>
        <begin position="162"/>
        <end position="185"/>
    </location>
</feature>
<evidence type="ECO:0000256" key="2">
    <source>
        <dbReference type="ARBA" id="ARBA00022448"/>
    </source>
</evidence>
<feature type="transmembrane region" description="Helical" evidence="7">
    <location>
        <begin position="603"/>
        <end position="629"/>
    </location>
</feature>
<feature type="transmembrane region" description="Helical" evidence="7">
    <location>
        <begin position="522"/>
        <end position="549"/>
    </location>
</feature>
<sequence length="685" mass="73011">MTTAATSSRARIRDEGRVVAVVRAHPRLWALLAVVVGWVIVWSFTEGTHTLHIGTSTSTGVHDWLQDLSENLQDAFASPSDIVVRIISGLSDGLDSIFTWLQHLFTVAPFPRPFPQFGWLGIVALAALATFAIAGWRLVLLVVPAFLLFGFLGFWTESVDTLLITLFSVVFSCLVGIPLGIWMAHSKVVSAIVTPVLDVMQTMPSFVYLLPFSILFGIGPAAAIMVTLVYATPPVIRISAHGLRTVNPGVVEATSSLGQTAWQRLVKVELPLAKRTIIVGVNQTIMAALAMATIAAYIDGPGLGQPVIDGLQRNQFGTAAVAGICIVVLAITLDRTTTAASVRAEQARRAGNHGRRLRRIVLVAGSAGTLVALYLSHMYVWANEFPSSPDLGTPIRNAVDDFGDWLLTDLSGFTTSIQDGFTNWFLNPVQSLVAESPWFVTGLALLLIAMIVGGLRALVATFVCLAGIYLLDLWYNAMVTLTSVLVATVLVVAIAVVLGVAMGRNLTTDRVLRPFLDAGQTIPPFVPLIPVLILFGPNRFTAIIAGVIYAAPIATKLVADGIRGVSSETIEASRSTGANRWQEITKVQLPMARGSVLLATNQGLLYVLSMVVIGAMVGAGGLGFDIIWGFRQADFVGKGLAAGITIVLLGIMLDRITTYGAARAGESATLKAGRRPQRGPSTMLG</sequence>
<dbReference type="PANTHER" id="PTHR47737">
    <property type="entry name" value="GLYCINE BETAINE/PROLINE BETAINE TRANSPORT SYSTEM PERMEASE PROTEIN PROW"/>
    <property type="match status" value="1"/>
</dbReference>
<dbReference type="Proteomes" id="UP000780875">
    <property type="component" value="Unassembled WGS sequence"/>
</dbReference>
<feature type="domain" description="ABC transmembrane type-1" evidence="8">
    <location>
        <begin position="477"/>
        <end position="657"/>
    </location>
</feature>
<feature type="transmembrane region" description="Helical" evidence="7">
    <location>
        <begin position="277"/>
        <end position="298"/>
    </location>
</feature>
<comment type="subcellular location">
    <subcellularLocation>
        <location evidence="7">Cell membrane</location>
        <topology evidence="7">Multi-pass membrane protein</topology>
    </subcellularLocation>
    <subcellularLocation>
        <location evidence="1">Membrane</location>
        <topology evidence="1">Multi-pass membrane protein</topology>
    </subcellularLocation>
</comment>
<dbReference type="CDD" id="cd06261">
    <property type="entry name" value="TM_PBP2"/>
    <property type="match status" value="2"/>
</dbReference>
<dbReference type="InterPro" id="IPR000515">
    <property type="entry name" value="MetI-like"/>
</dbReference>
<evidence type="ECO:0000256" key="1">
    <source>
        <dbReference type="ARBA" id="ARBA00004141"/>
    </source>
</evidence>
<evidence type="ECO:0000313" key="10">
    <source>
        <dbReference type="Proteomes" id="UP000780875"/>
    </source>
</evidence>
<protein>
    <submittedName>
        <fullName evidence="9">ABC transporter permease subunit</fullName>
    </submittedName>
</protein>
<organism evidence="9 10">
    <name type="scientific">Nocardioides mangrovi</name>
    <dbReference type="NCBI Taxonomy" id="2874580"/>
    <lineage>
        <taxon>Bacteria</taxon>
        <taxon>Bacillati</taxon>
        <taxon>Actinomycetota</taxon>
        <taxon>Actinomycetes</taxon>
        <taxon>Propionibacteriales</taxon>
        <taxon>Nocardioidaceae</taxon>
        <taxon>Nocardioides</taxon>
    </lineage>
</organism>
<accession>A0ABS7UJP7</accession>
<gene>
    <name evidence="9" type="ORF">K8U61_24000</name>
</gene>
<comment type="caution">
    <text evidence="9">The sequence shown here is derived from an EMBL/GenBank/DDBJ whole genome shotgun (WGS) entry which is preliminary data.</text>
</comment>
<feature type="transmembrane region" description="Helical" evidence="7">
    <location>
        <begin position="635"/>
        <end position="653"/>
    </location>
</feature>
<keyword evidence="4 7" id="KW-0812">Transmembrane</keyword>
<dbReference type="RefSeq" id="WP_224125542.1">
    <property type="nucleotide sequence ID" value="NZ_JAIQZJ010000027.1"/>
</dbReference>
<evidence type="ECO:0000256" key="6">
    <source>
        <dbReference type="ARBA" id="ARBA00023136"/>
    </source>
</evidence>
<proteinExistence type="inferred from homology"/>
<evidence type="ECO:0000256" key="3">
    <source>
        <dbReference type="ARBA" id="ARBA00022475"/>
    </source>
</evidence>
<keyword evidence="5 7" id="KW-1133">Transmembrane helix</keyword>
<feature type="transmembrane region" description="Helical" evidence="7">
    <location>
        <begin position="28"/>
        <end position="45"/>
    </location>
</feature>
<name>A0ABS7UJP7_9ACTN</name>
<dbReference type="PANTHER" id="PTHR47737:SF1">
    <property type="entry name" value="GLYCINE BETAINE_PROLINE BETAINE TRANSPORT SYSTEM PERMEASE PROTEIN PROW"/>
    <property type="match status" value="1"/>
</dbReference>
<feature type="domain" description="ABC transmembrane type-1" evidence="8">
    <location>
        <begin position="158"/>
        <end position="337"/>
    </location>
</feature>
<dbReference type="InterPro" id="IPR035906">
    <property type="entry name" value="MetI-like_sf"/>
</dbReference>
<dbReference type="SUPFAM" id="SSF161098">
    <property type="entry name" value="MetI-like"/>
    <property type="match status" value="2"/>
</dbReference>
<keyword evidence="10" id="KW-1185">Reference proteome</keyword>
<dbReference type="EMBL" id="JAIQZJ010000027">
    <property type="protein sequence ID" value="MBZ5741244.1"/>
    <property type="molecule type" value="Genomic_DNA"/>
</dbReference>
<evidence type="ECO:0000313" key="9">
    <source>
        <dbReference type="EMBL" id="MBZ5741244.1"/>
    </source>
</evidence>
<feature type="transmembrane region" description="Helical" evidence="7">
    <location>
        <begin position="478"/>
        <end position="502"/>
    </location>
</feature>
<keyword evidence="3" id="KW-1003">Cell membrane</keyword>
<reference evidence="9 10" key="1">
    <citation type="submission" date="2021-09" db="EMBL/GenBank/DDBJ databases">
        <title>Whole genome sequence of Nocardioides sp. GBK3QG-3.</title>
        <authorList>
            <person name="Tuo L."/>
        </authorList>
    </citation>
    <scope>NUCLEOTIDE SEQUENCE [LARGE SCALE GENOMIC DNA]</scope>
    <source>
        <strain evidence="9 10">GBK3QG-3</strain>
    </source>
</reference>
<feature type="transmembrane region" description="Helical" evidence="7">
    <location>
        <begin position="205"/>
        <end position="231"/>
    </location>
</feature>
<keyword evidence="2 7" id="KW-0813">Transport</keyword>
<evidence type="ECO:0000256" key="4">
    <source>
        <dbReference type="ARBA" id="ARBA00022692"/>
    </source>
</evidence>
<dbReference type="Gene3D" id="1.10.3720.10">
    <property type="entry name" value="MetI-like"/>
    <property type="match status" value="2"/>
</dbReference>
<feature type="transmembrane region" description="Helical" evidence="7">
    <location>
        <begin position="117"/>
        <end position="150"/>
    </location>
</feature>
<dbReference type="Pfam" id="PF00528">
    <property type="entry name" value="BPD_transp_1"/>
    <property type="match status" value="2"/>
</dbReference>
<comment type="similarity">
    <text evidence="7">Belongs to the binding-protein-dependent transport system permease family.</text>
</comment>
<evidence type="ECO:0000256" key="5">
    <source>
        <dbReference type="ARBA" id="ARBA00022989"/>
    </source>
</evidence>
<keyword evidence="6 7" id="KW-0472">Membrane</keyword>
<feature type="transmembrane region" description="Helical" evidence="7">
    <location>
        <begin position="360"/>
        <end position="382"/>
    </location>
</feature>
<feature type="transmembrane region" description="Helical" evidence="7">
    <location>
        <begin position="318"/>
        <end position="340"/>
    </location>
</feature>
<evidence type="ECO:0000259" key="8">
    <source>
        <dbReference type="PROSITE" id="PS50928"/>
    </source>
</evidence>